<organism evidence="2 3">
    <name type="scientific">Orbilia javanica</name>
    <dbReference type="NCBI Taxonomy" id="47235"/>
    <lineage>
        <taxon>Eukaryota</taxon>
        <taxon>Fungi</taxon>
        <taxon>Dikarya</taxon>
        <taxon>Ascomycota</taxon>
        <taxon>Pezizomycotina</taxon>
        <taxon>Orbiliomycetes</taxon>
        <taxon>Orbiliales</taxon>
        <taxon>Orbiliaceae</taxon>
        <taxon>Orbilia</taxon>
    </lineage>
</organism>
<feature type="compositionally biased region" description="Basic and acidic residues" evidence="1">
    <location>
        <begin position="173"/>
        <end position="184"/>
    </location>
</feature>
<feature type="compositionally biased region" description="Low complexity" evidence="1">
    <location>
        <begin position="81"/>
        <end position="90"/>
    </location>
</feature>
<feature type="compositionally biased region" description="Low complexity" evidence="1">
    <location>
        <begin position="143"/>
        <end position="153"/>
    </location>
</feature>
<evidence type="ECO:0000313" key="3">
    <source>
        <dbReference type="Proteomes" id="UP001313282"/>
    </source>
</evidence>
<protein>
    <submittedName>
        <fullName evidence="2">Uncharacterized protein</fullName>
    </submittedName>
</protein>
<feature type="region of interest" description="Disordered" evidence="1">
    <location>
        <begin position="355"/>
        <end position="379"/>
    </location>
</feature>
<accession>A0AAN8MJN6</accession>
<feature type="compositionally biased region" description="Low complexity" evidence="1">
    <location>
        <begin position="356"/>
        <end position="371"/>
    </location>
</feature>
<name>A0AAN8MJN6_9PEZI</name>
<feature type="region of interest" description="Disordered" evidence="1">
    <location>
        <begin position="404"/>
        <end position="424"/>
    </location>
</feature>
<gene>
    <name evidence="2" type="ORF">TWF718_002164</name>
</gene>
<evidence type="ECO:0000313" key="2">
    <source>
        <dbReference type="EMBL" id="KAK6331615.1"/>
    </source>
</evidence>
<feature type="region of interest" description="Disordered" evidence="1">
    <location>
        <begin position="1"/>
        <end position="58"/>
    </location>
</feature>
<feature type="region of interest" description="Disordered" evidence="1">
    <location>
        <begin position="81"/>
        <end position="297"/>
    </location>
</feature>
<dbReference type="EMBL" id="JAVHNR010000010">
    <property type="protein sequence ID" value="KAK6331615.1"/>
    <property type="molecule type" value="Genomic_DNA"/>
</dbReference>
<feature type="compositionally biased region" description="Basic residues" evidence="1">
    <location>
        <begin position="1"/>
        <end position="11"/>
    </location>
</feature>
<reference evidence="2 3" key="1">
    <citation type="submission" date="2019-10" db="EMBL/GenBank/DDBJ databases">
        <authorList>
            <person name="Palmer J.M."/>
        </authorList>
    </citation>
    <scope>NUCLEOTIDE SEQUENCE [LARGE SCALE GENOMIC DNA]</scope>
    <source>
        <strain evidence="2 3">TWF718</strain>
    </source>
</reference>
<keyword evidence="3" id="KW-1185">Reference proteome</keyword>
<feature type="compositionally biased region" description="Basic residues" evidence="1">
    <location>
        <begin position="128"/>
        <end position="142"/>
    </location>
</feature>
<proteinExistence type="predicted"/>
<dbReference type="AlphaFoldDB" id="A0AAN8MJN6"/>
<feature type="compositionally biased region" description="Low complexity" evidence="1">
    <location>
        <begin position="32"/>
        <end position="44"/>
    </location>
</feature>
<evidence type="ECO:0000256" key="1">
    <source>
        <dbReference type="SAM" id="MobiDB-lite"/>
    </source>
</evidence>
<feature type="compositionally biased region" description="Basic residues" evidence="1">
    <location>
        <begin position="270"/>
        <end position="280"/>
    </location>
</feature>
<sequence length="424" mass="45874">MPPQRRQRRARSAPGQLHRAPYRRSPSPQPPVTTITVTAPITPTSGSSVQSPITPPEGSVAQVAADMPFDVRLFLWARRTAAGGSPSSSPFLLGEPRETASPRPRSPLQRRRYRSEPLPGELPVPLKKVSRGGVKKTAKKSSRQSGPGSSPRPNAAGSQRKSTKNSRATHSRRPTEAEAVRILDEAGSARPERSVRSGQRLSRVREPGQSMTPPSVRPRVAEQSTENVNGGEAGPLTRRSVRRGERRTGGTVRGRPLETPADDENAPQRGLRRTAQRRRGVTTNTGAPVPALSGQELRANGRVAPVGGELAPAASQEQGPRDRLLTLTNPAAEERYIQGLLQLRRRVEETFVPEGQQARAPAPQIQAPPRRSGLSEIPVNSLNNGPVVVGGREVRQGVVTIHRRPRQRPGARAHQDNLRGAFGL</sequence>
<comment type="caution">
    <text evidence="2">The sequence shown here is derived from an EMBL/GenBank/DDBJ whole genome shotgun (WGS) entry which is preliminary data.</text>
</comment>
<feature type="compositionally biased region" description="Basic residues" evidence="1">
    <location>
        <begin position="161"/>
        <end position="172"/>
    </location>
</feature>
<dbReference type="Proteomes" id="UP001313282">
    <property type="component" value="Unassembled WGS sequence"/>
</dbReference>